<accession>A0ABS8VFM0</accession>
<dbReference type="Pfam" id="PF01535">
    <property type="entry name" value="PPR"/>
    <property type="match status" value="2"/>
</dbReference>
<reference evidence="4 5" key="1">
    <citation type="journal article" date="2021" name="BMC Genomics">
        <title>Datura genome reveals duplications of psychoactive alkaloid biosynthetic genes and high mutation rate following tissue culture.</title>
        <authorList>
            <person name="Rajewski A."/>
            <person name="Carter-House D."/>
            <person name="Stajich J."/>
            <person name="Litt A."/>
        </authorList>
    </citation>
    <scope>NUCLEOTIDE SEQUENCE [LARGE SCALE GENOMIC DNA]</scope>
    <source>
        <strain evidence="4">AR-01</strain>
    </source>
</reference>
<keyword evidence="4" id="KW-0808">Transferase</keyword>
<dbReference type="Gene3D" id="1.25.40.10">
    <property type="entry name" value="Tetratricopeptide repeat domain"/>
    <property type="match status" value="1"/>
</dbReference>
<evidence type="ECO:0000256" key="1">
    <source>
        <dbReference type="ARBA" id="ARBA00007626"/>
    </source>
</evidence>
<comment type="similarity">
    <text evidence="1">Belongs to the PPR family. P subfamily.</text>
</comment>
<gene>
    <name evidence="4" type="primary">PPR2_1</name>
    <name evidence="4" type="ORF">HAX54_033840</name>
</gene>
<dbReference type="InterPro" id="IPR011990">
    <property type="entry name" value="TPR-like_helical_dom_sf"/>
</dbReference>
<feature type="repeat" description="PPR" evidence="3">
    <location>
        <begin position="92"/>
        <end position="126"/>
    </location>
</feature>
<dbReference type="InterPro" id="IPR044179">
    <property type="entry name" value="PPR5-like"/>
</dbReference>
<keyword evidence="4" id="KW-0418">Kinase</keyword>
<proteinExistence type="inferred from homology"/>
<evidence type="ECO:0000313" key="4">
    <source>
        <dbReference type="EMBL" id="MCD9645136.1"/>
    </source>
</evidence>
<dbReference type="Proteomes" id="UP000823775">
    <property type="component" value="Unassembled WGS sequence"/>
</dbReference>
<evidence type="ECO:0000256" key="2">
    <source>
        <dbReference type="ARBA" id="ARBA00022737"/>
    </source>
</evidence>
<comment type="caution">
    <text evidence="4">The sequence shown here is derived from an EMBL/GenBank/DDBJ whole genome shotgun (WGS) entry which is preliminary data.</text>
</comment>
<sequence length="170" mass="19006">MTSAFTLSSSSSFLSPLHYLPRLILVVAVVSLPRPPAAVSPQASLFFSGKNTANPWVNTVPEALSDCIDKKQWQKALQVFEMLRKQRFYQPKEGTYMRLLVLLGRCGQPGQAQQLFYSMIEEGLEPTSQLYTALIGAYSRSNILDKAFAVLHAMIELPHCQMGMFTPTVY</sequence>
<protein>
    <submittedName>
        <fullName evidence="4">Serine/threonine kinase</fullName>
    </submittedName>
</protein>
<dbReference type="EMBL" id="JACEIK010004342">
    <property type="protein sequence ID" value="MCD9645136.1"/>
    <property type="molecule type" value="Genomic_DNA"/>
</dbReference>
<evidence type="ECO:0000256" key="3">
    <source>
        <dbReference type="PROSITE-ProRule" id="PRU00708"/>
    </source>
</evidence>
<organism evidence="4 5">
    <name type="scientific">Datura stramonium</name>
    <name type="common">Jimsonweed</name>
    <name type="synonym">Common thornapple</name>
    <dbReference type="NCBI Taxonomy" id="4076"/>
    <lineage>
        <taxon>Eukaryota</taxon>
        <taxon>Viridiplantae</taxon>
        <taxon>Streptophyta</taxon>
        <taxon>Embryophyta</taxon>
        <taxon>Tracheophyta</taxon>
        <taxon>Spermatophyta</taxon>
        <taxon>Magnoliopsida</taxon>
        <taxon>eudicotyledons</taxon>
        <taxon>Gunneridae</taxon>
        <taxon>Pentapetalae</taxon>
        <taxon>asterids</taxon>
        <taxon>lamiids</taxon>
        <taxon>Solanales</taxon>
        <taxon>Solanaceae</taxon>
        <taxon>Solanoideae</taxon>
        <taxon>Datureae</taxon>
        <taxon>Datura</taxon>
    </lineage>
</organism>
<dbReference type="NCBIfam" id="TIGR00756">
    <property type="entry name" value="PPR"/>
    <property type="match status" value="1"/>
</dbReference>
<dbReference type="GO" id="GO:0016301">
    <property type="term" value="F:kinase activity"/>
    <property type="evidence" value="ECO:0007669"/>
    <property type="project" value="UniProtKB-KW"/>
</dbReference>
<name>A0ABS8VFM0_DATST</name>
<dbReference type="PANTHER" id="PTHR47874:SF7">
    <property type="entry name" value="BNAA05G30910D PROTEIN"/>
    <property type="match status" value="1"/>
</dbReference>
<evidence type="ECO:0000313" key="5">
    <source>
        <dbReference type="Proteomes" id="UP000823775"/>
    </source>
</evidence>
<dbReference type="InterPro" id="IPR002885">
    <property type="entry name" value="PPR_rpt"/>
</dbReference>
<keyword evidence="5" id="KW-1185">Reference proteome</keyword>
<keyword evidence="2" id="KW-0677">Repeat</keyword>
<dbReference type="PROSITE" id="PS51375">
    <property type="entry name" value="PPR"/>
    <property type="match status" value="1"/>
</dbReference>
<dbReference type="PANTHER" id="PTHR47874">
    <property type="entry name" value="EXPRESSED PROTEIN"/>
    <property type="match status" value="1"/>
</dbReference>